<dbReference type="EMBL" id="JAWDIQ010000003">
    <property type="protein sequence ID" value="MDY0409967.1"/>
    <property type="molecule type" value="Genomic_DNA"/>
</dbReference>
<comment type="caution">
    <text evidence="1">The sequence shown here is derived from an EMBL/GenBank/DDBJ whole genome shotgun (WGS) entry which is preliminary data.</text>
</comment>
<name>A0ABU5CUC5_9BACI</name>
<evidence type="ECO:0000313" key="1">
    <source>
        <dbReference type="EMBL" id="MDY0409967.1"/>
    </source>
</evidence>
<organism evidence="1 2">
    <name type="scientific">Paracerasibacillus soli</name>
    <dbReference type="NCBI Taxonomy" id="480284"/>
    <lineage>
        <taxon>Bacteria</taxon>
        <taxon>Bacillati</taxon>
        <taxon>Bacillota</taxon>
        <taxon>Bacilli</taxon>
        <taxon>Bacillales</taxon>
        <taxon>Bacillaceae</taxon>
        <taxon>Paracerasibacillus</taxon>
    </lineage>
</organism>
<protein>
    <submittedName>
        <fullName evidence="1">Uncharacterized protein</fullName>
    </submittedName>
</protein>
<gene>
    <name evidence="1" type="ORF">RWD45_17010</name>
</gene>
<dbReference type="Proteomes" id="UP001275315">
    <property type="component" value="Unassembled WGS sequence"/>
</dbReference>
<sequence length="76" mass="8843">MSKKLTQARADYTDKLKRLKLLEAGVDYNDVDTYVKYLASDDEKEIEKEAQAIVADIKQQSTATDVYHDERTWKPF</sequence>
<reference evidence="1 2" key="1">
    <citation type="submission" date="2023-10" db="EMBL/GenBank/DDBJ databases">
        <title>Virgibacillus soli CC-YMP-6 genome.</title>
        <authorList>
            <person name="Miliotis G."/>
            <person name="Sengupta P."/>
            <person name="Hameed A."/>
            <person name="Chuvochina M."/>
            <person name="Mcdonagh F."/>
            <person name="Simpson A.C."/>
            <person name="Singh N.K."/>
            <person name="Rekha P.D."/>
            <person name="Raman K."/>
            <person name="Hugenholtz P."/>
            <person name="Venkateswaran K."/>
        </authorList>
    </citation>
    <scope>NUCLEOTIDE SEQUENCE [LARGE SCALE GENOMIC DNA]</scope>
    <source>
        <strain evidence="1 2">CC-YMP-6</strain>
    </source>
</reference>
<keyword evidence="2" id="KW-1185">Reference proteome</keyword>
<dbReference type="RefSeq" id="WP_320380824.1">
    <property type="nucleotide sequence ID" value="NZ_JAWDIQ010000003.1"/>
</dbReference>
<proteinExistence type="predicted"/>
<evidence type="ECO:0000313" key="2">
    <source>
        <dbReference type="Proteomes" id="UP001275315"/>
    </source>
</evidence>
<accession>A0ABU5CUC5</accession>